<sequence length="128" mass="14864">MSSMPQTETTDAIAPDINDEQYRWLTELIFDSKELDKLGGMVSEFNLFEAMGMVRQEIRHSHFLGTLFNPREPHGLGSRFFESLLSRLLYVPDRRSGEVSLLDIHLCDYDDLQVFREQDRIDLLLVSP</sequence>
<evidence type="ECO:0000313" key="1">
    <source>
        <dbReference type="EMBL" id="GJB90925.1"/>
    </source>
</evidence>
<dbReference type="RefSeq" id="WP_223943990.1">
    <property type="nucleotide sequence ID" value="NZ_BPNR01000012.1"/>
</dbReference>
<dbReference type="AlphaFoldDB" id="A0ABD0B4S8"/>
<evidence type="ECO:0000313" key="2">
    <source>
        <dbReference type="Proteomes" id="UP000737420"/>
    </source>
</evidence>
<evidence type="ECO:0008006" key="3">
    <source>
        <dbReference type="Google" id="ProtNLM"/>
    </source>
</evidence>
<gene>
    <name evidence="1" type="ORF">KAM382_09860</name>
</gene>
<dbReference type="Pfam" id="PF14281">
    <property type="entry name" value="PDDEXK_4"/>
    <property type="match status" value="1"/>
</dbReference>
<dbReference type="Proteomes" id="UP000737420">
    <property type="component" value="Unassembled WGS sequence"/>
</dbReference>
<organism evidence="1 2">
    <name type="scientific">Aeromonas caviae</name>
    <name type="common">Aeromonas punctata</name>
    <dbReference type="NCBI Taxonomy" id="648"/>
    <lineage>
        <taxon>Bacteria</taxon>
        <taxon>Pseudomonadati</taxon>
        <taxon>Pseudomonadota</taxon>
        <taxon>Gammaproteobacteria</taxon>
        <taxon>Aeromonadales</taxon>
        <taxon>Aeromonadaceae</taxon>
        <taxon>Aeromonas</taxon>
    </lineage>
</organism>
<dbReference type="InterPro" id="IPR029470">
    <property type="entry name" value="PDDEXK_4"/>
</dbReference>
<protein>
    <recommendedName>
        <fullName evidence="3">Rpn family recombination-promoting nuclease/putative transposase</fullName>
    </recommendedName>
</protein>
<dbReference type="EMBL" id="BPOP01000006">
    <property type="protein sequence ID" value="GJB90925.1"/>
    <property type="molecule type" value="Genomic_DNA"/>
</dbReference>
<comment type="caution">
    <text evidence="1">The sequence shown here is derived from an EMBL/GenBank/DDBJ whole genome shotgun (WGS) entry which is preliminary data.</text>
</comment>
<accession>A0ABD0B4S8</accession>
<reference evidence="1 2" key="1">
    <citation type="submission" date="2021-07" db="EMBL/GenBank/DDBJ databases">
        <title>Draft genome sequence of carbapenem-resistant Aeromonas spp. in Japan.</title>
        <authorList>
            <person name="Maehana S."/>
            <person name="Suzuki M."/>
            <person name="Kitasato H."/>
        </authorList>
    </citation>
    <scope>NUCLEOTIDE SEQUENCE [LARGE SCALE GENOMIC DNA]</scope>
    <source>
        <strain evidence="1 2">KAM382</strain>
    </source>
</reference>
<proteinExistence type="predicted"/>
<name>A0ABD0B4S8_AERCA</name>